<dbReference type="InterPro" id="IPR023408">
    <property type="entry name" value="MscS_beta-dom_sf"/>
</dbReference>
<comment type="subcellular location">
    <subcellularLocation>
        <location evidence="1">Cell membrane</location>
        <topology evidence="1">Multi-pass membrane protein</topology>
    </subcellularLocation>
</comment>
<evidence type="ECO:0000256" key="7">
    <source>
        <dbReference type="SAM" id="Phobius"/>
    </source>
</evidence>
<dbReference type="Pfam" id="PF21082">
    <property type="entry name" value="MS_channel_3rd"/>
    <property type="match status" value="1"/>
</dbReference>
<dbReference type="Gene3D" id="3.30.70.100">
    <property type="match status" value="1"/>
</dbReference>
<evidence type="ECO:0000256" key="2">
    <source>
        <dbReference type="ARBA" id="ARBA00008017"/>
    </source>
</evidence>
<feature type="transmembrane region" description="Helical" evidence="7">
    <location>
        <begin position="312"/>
        <end position="334"/>
    </location>
</feature>
<evidence type="ECO:0000256" key="3">
    <source>
        <dbReference type="ARBA" id="ARBA00022475"/>
    </source>
</evidence>
<organism evidence="11 12">
    <name type="scientific">Candidatus Methanomassiliicoccus intestinalis</name>
    <dbReference type="NCBI Taxonomy" id="1406512"/>
    <lineage>
        <taxon>Archaea</taxon>
        <taxon>Methanobacteriati</taxon>
        <taxon>Thermoplasmatota</taxon>
        <taxon>Thermoplasmata</taxon>
        <taxon>Methanomassiliicoccales</taxon>
        <taxon>Methanomassiliicoccaceae</taxon>
        <taxon>Methanomassiliicoccus</taxon>
    </lineage>
</organism>
<dbReference type="SUPFAM" id="SSF82861">
    <property type="entry name" value="Mechanosensitive channel protein MscS (YggB), transmembrane region"/>
    <property type="match status" value="1"/>
</dbReference>
<dbReference type="InterPro" id="IPR045275">
    <property type="entry name" value="MscS_archaea/bacteria_type"/>
</dbReference>
<dbReference type="GO" id="GO:0008381">
    <property type="term" value="F:mechanosensitive monoatomic ion channel activity"/>
    <property type="evidence" value="ECO:0007669"/>
    <property type="project" value="InterPro"/>
</dbReference>
<dbReference type="InterPro" id="IPR049278">
    <property type="entry name" value="MS_channel_C"/>
</dbReference>
<proteinExistence type="inferred from homology"/>
<evidence type="ECO:0000259" key="10">
    <source>
        <dbReference type="Pfam" id="PF21088"/>
    </source>
</evidence>
<evidence type="ECO:0000256" key="1">
    <source>
        <dbReference type="ARBA" id="ARBA00004651"/>
    </source>
</evidence>
<sequence length="550" mass="60648">MKRESIQKINLNKQVLLQDQFLKSKPFNQYVSTDLMNARAASALLLICIASLILLPAASADPGIGDWQHNVDLEAGQSAEYTWTIYNPDDTSYALDVVSTVSGNDSHITTAVNGNPHQILKSKDSADITVTLHTDRATPTQTATLSVSFILTDMASGSETIIDKDVVVNITSLISSTGNNILIWENNLPAPFNTAIWTFIFTILIWIGISAAIIIIVDPILKYVFGKSKLQVISKIYKLVKKPLFLTLIAYALVNSLTILSVSMDTIFKINDILTVLFIIFYAWVSYRVYNDVIIDFARKLASKTENELDDALVPFMHTLGSILIPLVAFVIILNYFNMSFTAILAGLGIGSIVIGLAAQDTFNSIFAGIQIMIDRPFTVGDRIILSTGEVCDVEKIGIRSTRAYSPVNNEMVVIPNVLLCSNKVTNMSRPDGHRAISVEVGVSYGTDPEKVEKILIDIAKHHPDVVNNNPAQAPYTRLSAFDDSAITFALWAYVDNFTKEGRVRSELRESINQKFNEEGIEIPFPQTVVTFANSPVQSKNDKQSDLNSL</sequence>
<dbReference type="InterPro" id="IPR010920">
    <property type="entry name" value="LSM_dom_sf"/>
</dbReference>
<feature type="transmembrane region" description="Helical" evidence="7">
    <location>
        <begin position="244"/>
        <end position="264"/>
    </location>
</feature>
<dbReference type="SUPFAM" id="SSF82689">
    <property type="entry name" value="Mechanosensitive channel protein MscS (YggB), C-terminal domain"/>
    <property type="match status" value="1"/>
</dbReference>
<dbReference type="PANTHER" id="PTHR30221">
    <property type="entry name" value="SMALL-CONDUCTANCE MECHANOSENSITIVE CHANNEL"/>
    <property type="match status" value="1"/>
</dbReference>
<name>A0A8J8TFL7_9ARCH</name>
<dbReference type="EMBL" id="LVVT01000001">
    <property type="protein sequence ID" value="TQS84799.1"/>
    <property type="molecule type" value="Genomic_DNA"/>
</dbReference>
<feature type="domain" description="Mechanosensitive ion channel transmembrane helices 2/3" evidence="10">
    <location>
        <begin position="323"/>
        <end position="360"/>
    </location>
</feature>
<comment type="similarity">
    <text evidence="2">Belongs to the MscS (TC 1.A.23) family.</text>
</comment>
<dbReference type="SUPFAM" id="SSF50182">
    <property type="entry name" value="Sm-like ribonucleoproteins"/>
    <property type="match status" value="1"/>
</dbReference>
<evidence type="ECO:0000259" key="9">
    <source>
        <dbReference type="Pfam" id="PF21082"/>
    </source>
</evidence>
<evidence type="ECO:0000259" key="8">
    <source>
        <dbReference type="Pfam" id="PF00924"/>
    </source>
</evidence>
<evidence type="ECO:0000313" key="11">
    <source>
        <dbReference type="EMBL" id="TQS84799.1"/>
    </source>
</evidence>
<dbReference type="InterPro" id="IPR006685">
    <property type="entry name" value="MscS_channel_2nd"/>
</dbReference>
<dbReference type="PANTHER" id="PTHR30221:SF1">
    <property type="entry name" value="SMALL-CONDUCTANCE MECHANOSENSITIVE CHANNEL"/>
    <property type="match status" value="1"/>
</dbReference>
<dbReference type="GO" id="GO:0005886">
    <property type="term" value="C:plasma membrane"/>
    <property type="evidence" value="ECO:0007669"/>
    <property type="project" value="UniProtKB-SubCell"/>
</dbReference>
<accession>A0A8J8TFL7</accession>
<feature type="transmembrane region" description="Helical" evidence="7">
    <location>
        <begin position="340"/>
        <end position="359"/>
    </location>
</feature>
<dbReference type="Pfam" id="PF21088">
    <property type="entry name" value="MS_channel_1st"/>
    <property type="match status" value="1"/>
</dbReference>
<evidence type="ECO:0000256" key="4">
    <source>
        <dbReference type="ARBA" id="ARBA00022692"/>
    </source>
</evidence>
<keyword evidence="4 7" id="KW-0812">Transmembrane</keyword>
<feature type="domain" description="Mechanosensitive ion channel MscS C-terminal" evidence="9">
    <location>
        <begin position="438"/>
        <end position="523"/>
    </location>
</feature>
<evidence type="ECO:0008006" key="13">
    <source>
        <dbReference type="Google" id="ProtNLM"/>
    </source>
</evidence>
<keyword evidence="6 7" id="KW-0472">Membrane</keyword>
<dbReference type="Gene3D" id="2.30.30.60">
    <property type="match status" value="1"/>
</dbReference>
<evidence type="ECO:0000313" key="12">
    <source>
        <dbReference type="Proteomes" id="UP000752814"/>
    </source>
</evidence>
<keyword evidence="5 7" id="KW-1133">Transmembrane helix</keyword>
<feature type="domain" description="Mechanosensitive ion channel MscS" evidence="8">
    <location>
        <begin position="361"/>
        <end position="430"/>
    </location>
</feature>
<dbReference type="InterPro" id="IPR011014">
    <property type="entry name" value="MscS_channel_TM-2"/>
</dbReference>
<dbReference type="InterPro" id="IPR049142">
    <property type="entry name" value="MS_channel_1st"/>
</dbReference>
<evidence type="ECO:0000256" key="6">
    <source>
        <dbReference type="ARBA" id="ARBA00023136"/>
    </source>
</evidence>
<dbReference type="Pfam" id="PF00924">
    <property type="entry name" value="MS_channel_2nd"/>
    <property type="match status" value="1"/>
</dbReference>
<dbReference type="AlphaFoldDB" id="A0A8J8TFL7"/>
<evidence type="ECO:0000256" key="5">
    <source>
        <dbReference type="ARBA" id="ARBA00022989"/>
    </source>
</evidence>
<dbReference type="Gene3D" id="1.10.287.1260">
    <property type="match status" value="1"/>
</dbReference>
<feature type="transmembrane region" description="Helical" evidence="7">
    <location>
        <begin position="196"/>
        <end position="224"/>
    </location>
</feature>
<dbReference type="Proteomes" id="UP000752814">
    <property type="component" value="Unassembled WGS sequence"/>
</dbReference>
<keyword evidence="3" id="KW-1003">Cell membrane</keyword>
<gene>
    <name evidence="11" type="ORF">A3207_01865</name>
</gene>
<feature type="transmembrane region" description="Helical" evidence="7">
    <location>
        <begin position="270"/>
        <end position="291"/>
    </location>
</feature>
<reference evidence="11" key="1">
    <citation type="submission" date="2016-03" db="EMBL/GenBank/DDBJ databases">
        <authorList>
            <person name="Borrel G."/>
            <person name="Mccann A."/>
            <person name="O'Toole P.W."/>
        </authorList>
    </citation>
    <scope>NUCLEOTIDE SEQUENCE</scope>
    <source>
        <strain evidence="11">183</strain>
    </source>
</reference>
<dbReference type="InterPro" id="IPR011066">
    <property type="entry name" value="MscS_channel_C_sf"/>
</dbReference>
<dbReference type="OMA" id="WIEMEGI"/>
<comment type="caution">
    <text evidence="11">The sequence shown here is derived from an EMBL/GenBank/DDBJ whole genome shotgun (WGS) entry which is preliminary data.</text>
</comment>
<protein>
    <recommendedName>
        <fullName evidence="13">Small-conductance mechanosensitive channel</fullName>
    </recommendedName>
</protein>